<feature type="domain" description="SsuA/THI5-like" evidence="1">
    <location>
        <begin position="47"/>
        <end position="269"/>
    </location>
</feature>
<protein>
    <recommendedName>
        <fullName evidence="1">SsuA/THI5-like domain-containing protein</fullName>
    </recommendedName>
</protein>
<dbReference type="AlphaFoldDB" id="A0A0D2J9B4"/>
<dbReference type="InterPro" id="IPR027024">
    <property type="entry name" value="UCP027386_ABC_sbc_TM0202"/>
</dbReference>
<dbReference type="EMBL" id="AZAC01000008">
    <property type="protein sequence ID" value="KIX14744.1"/>
    <property type="molecule type" value="Genomic_DNA"/>
</dbReference>
<evidence type="ECO:0000259" key="1">
    <source>
        <dbReference type="Pfam" id="PF09084"/>
    </source>
</evidence>
<gene>
    <name evidence="2" type="ORF">X474_06275</name>
</gene>
<sequence length="335" mass="37408">MVFSRLRPGLCGLIWAIILLLSAIQAQAFAKLEKLTFSGMPVHETYPLLVIKEKNLLKDVAEKIEFIAWKNPDQLKALILGGQADFITLTTNVAQALYEKGVPLKLVQVSVSSNMWIMGRGPEHSGLGRIKGKKLALPFRGEMPEALFRLIAKGNGLDPDKDFTITYMASPLDAMQMLLLGRVDYAFLAEPAISLGLYKVKQSGQKTASMARVVDMQKAWQKSRPQGPAMFLGAMAATERVSGKKHVLERFNREYTRALTWCKAHPHEAALLVGKYFPMLKAEPLTEAISGLRHESVPAFKVQKDLELFLEMVMHELNPAKPFVRPGADFYWQGK</sequence>
<dbReference type="PIRSF" id="PIRSF027386">
    <property type="entry name" value="UCP027386_ABC_sbc_TM0202"/>
    <property type="match status" value="1"/>
</dbReference>
<name>A0A0D2J9B4_9BACT</name>
<reference evidence="2 3" key="1">
    <citation type="submission" date="2013-11" db="EMBL/GenBank/DDBJ databases">
        <title>Metagenomic analysis of a methanogenic consortium involved in long chain n-alkane degradation.</title>
        <authorList>
            <person name="Davidova I.A."/>
            <person name="Callaghan A.V."/>
            <person name="Wawrik B."/>
            <person name="Pruitt S."/>
            <person name="Marks C."/>
            <person name="Duncan K.E."/>
            <person name="Suflita J.M."/>
        </authorList>
    </citation>
    <scope>NUCLEOTIDE SEQUENCE [LARGE SCALE GENOMIC DNA]</scope>
    <source>
        <strain evidence="2 3">SPR</strain>
    </source>
</reference>
<organism evidence="2 3">
    <name type="scientific">Dethiosulfatarculus sandiegensis</name>
    <dbReference type="NCBI Taxonomy" id="1429043"/>
    <lineage>
        <taxon>Bacteria</taxon>
        <taxon>Pseudomonadati</taxon>
        <taxon>Thermodesulfobacteriota</taxon>
        <taxon>Desulfarculia</taxon>
        <taxon>Desulfarculales</taxon>
        <taxon>Desulfarculaceae</taxon>
        <taxon>Dethiosulfatarculus</taxon>
    </lineage>
</organism>
<keyword evidence="3" id="KW-1185">Reference proteome</keyword>
<proteinExistence type="predicted"/>
<dbReference type="Gene3D" id="3.40.190.10">
    <property type="entry name" value="Periplasmic binding protein-like II"/>
    <property type="match status" value="2"/>
</dbReference>
<dbReference type="PANTHER" id="PTHR30024:SF46">
    <property type="entry name" value="ABC TRANSPORTER, SUBSTRATE-BINDING LIPOPROTEIN"/>
    <property type="match status" value="1"/>
</dbReference>
<dbReference type="Pfam" id="PF09084">
    <property type="entry name" value="NMT1"/>
    <property type="match status" value="1"/>
</dbReference>
<dbReference type="InParanoid" id="A0A0D2J9B4"/>
<dbReference type="STRING" id="1429043.X474_06275"/>
<dbReference type="SUPFAM" id="SSF53850">
    <property type="entry name" value="Periplasmic binding protein-like II"/>
    <property type="match status" value="1"/>
</dbReference>
<dbReference type="PANTHER" id="PTHR30024">
    <property type="entry name" value="ALIPHATIC SULFONATES-BINDING PROTEIN-RELATED"/>
    <property type="match status" value="1"/>
</dbReference>
<dbReference type="Proteomes" id="UP000032233">
    <property type="component" value="Unassembled WGS sequence"/>
</dbReference>
<comment type="caution">
    <text evidence="2">The sequence shown here is derived from an EMBL/GenBank/DDBJ whole genome shotgun (WGS) entry which is preliminary data.</text>
</comment>
<evidence type="ECO:0000313" key="3">
    <source>
        <dbReference type="Proteomes" id="UP000032233"/>
    </source>
</evidence>
<accession>A0A0D2J9B4</accession>
<evidence type="ECO:0000313" key="2">
    <source>
        <dbReference type="EMBL" id="KIX14744.1"/>
    </source>
</evidence>
<dbReference type="RefSeq" id="WP_052514902.1">
    <property type="nucleotide sequence ID" value="NZ_AZAC01000008.1"/>
</dbReference>
<dbReference type="InterPro" id="IPR015168">
    <property type="entry name" value="SsuA/THI5"/>
</dbReference>